<evidence type="ECO:0000259" key="3">
    <source>
        <dbReference type="SMART" id="SM00128"/>
    </source>
</evidence>
<dbReference type="InterPro" id="IPR013783">
    <property type="entry name" value="Ig-like_fold"/>
</dbReference>
<dbReference type="SUPFAM" id="SSF56219">
    <property type="entry name" value="DNase I-like"/>
    <property type="match status" value="1"/>
</dbReference>
<dbReference type="AlphaFoldDB" id="A0A8J5XQH9"/>
<reference evidence="4" key="1">
    <citation type="submission" date="2021-05" db="EMBL/GenBank/DDBJ databases">
        <title>The genome of the haptophyte Pavlova lutheri (Diacronema luteri, Pavlovales) - a model for lipid biosynthesis in eukaryotic algae.</title>
        <authorList>
            <person name="Hulatt C.J."/>
            <person name="Posewitz M.C."/>
        </authorList>
    </citation>
    <scope>NUCLEOTIDE SEQUENCE</scope>
    <source>
        <strain evidence="4">NIVA-4/92</strain>
    </source>
</reference>
<dbReference type="Pfam" id="PF22669">
    <property type="entry name" value="Exo_endo_phos2"/>
    <property type="match status" value="1"/>
</dbReference>
<feature type="region of interest" description="Disordered" evidence="1">
    <location>
        <begin position="590"/>
        <end position="634"/>
    </location>
</feature>
<feature type="region of interest" description="Disordered" evidence="1">
    <location>
        <begin position="495"/>
        <end position="520"/>
    </location>
</feature>
<dbReference type="SMART" id="SM00128">
    <property type="entry name" value="IPPc"/>
    <property type="match status" value="1"/>
</dbReference>
<dbReference type="InterPro" id="IPR036691">
    <property type="entry name" value="Endo/exonu/phosph_ase_sf"/>
</dbReference>
<dbReference type="OrthoDB" id="7862313at2759"/>
<dbReference type="GO" id="GO:0046856">
    <property type="term" value="P:phosphatidylinositol dephosphorylation"/>
    <property type="evidence" value="ECO:0007669"/>
    <property type="project" value="InterPro"/>
</dbReference>
<dbReference type="Proteomes" id="UP000751190">
    <property type="component" value="Unassembled WGS sequence"/>
</dbReference>
<dbReference type="InterPro" id="IPR046985">
    <property type="entry name" value="IP5"/>
</dbReference>
<feature type="compositionally biased region" description="Low complexity" evidence="1">
    <location>
        <begin position="503"/>
        <end position="520"/>
    </location>
</feature>
<proteinExistence type="predicted"/>
<feature type="compositionally biased region" description="Gly residues" evidence="1">
    <location>
        <begin position="622"/>
        <end position="631"/>
    </location>
</feature>
<feature type="transmembrane region" description="Helical" evidence="2">
    <location>
        <begin position="749"/>
        <end position="770"/>
    </location>
</feature>
<keyword evidence="2" id="KW-1133">Transmembrane helix</keyword>
<evidence type="ECO:0000256" key="2">
    <source>
        <dbReference type="SAM" id="Phobius"/>
    </source>
</evidence>
<keyword evidence="2" id="KW-0812">Transmembrane</keyword>
<gene>
    <name evidence="4" type="ORF">KFE25_013517</name>
</gene>
<dbReference type="PANTHER" id="PTHR11200">
    <property type="entry name" value="INOSITOL 5-PHOSPHATASE"/>
    <property type="match status" value="1"/>
</dbReference>
<evidence type="ECO:0000313" key="4">
    <source>
        <dbReference type="EMBL" id="KAG8468434.1"/>
    </source>
</evidence>
<feature type="domain" description="Inositol polyphosphate-related phosphatase" evidence="3">
    <location>
        <begin position="96"/>
        <end position="462"/>
    </location>
</feature>
<dbReference type="GO" id="GO:0004439">
    <property type="term" value="F:phosphatidylinositol-4,5-bisphosphate 5-phosphatase activity"/>
    <property type="evidence" value="ECO:0007669"/>
    <property type="project" value="TreeGrafter"/>
</dbReference>
<evidence type="ECO:0000256" key="1">
    <source>
        <dbReference type="SAM" id="MobiDB-lite"/>
    </source>
</evidence>
<dbReference type="Gene3D" id="3.60.10.10">
    <property type="entry name" value="Endonuclease/exonuclease/phosphatase"/>
    <property type="match status" value="1"/>
</dbReference>
<name>A0A8J5XQH9_DIALT</name>
<keyword evidence="2" id="KW-0472">Membrane</keyword>
<evidence type="ECO:0000313" key="5">
    <source>
        <dbReference type="Proteomes" id="UP000751190"/>
    </source>
</evidence>
<accession>A0A8J5XQH9</accession>
<sequence length="873" mass="96016">MVSTYVRASTDLDTSSPLQPARVLINSLGNVLLPESPRHDTSSKAHAAFERRDSDGALEEVGARATGADYDPLAFSALRQRQILAHRRNGSIHDRFSVNVWAVTWNVAGLTPTPASVLDALGQPAPGALPDLVLFGVQEAVDLNAREVLLTDGQILSTWKGLLEGALSAWLLEMRSSDEPCADGIRARLSSQPSVSAHLSSERCPYVLVESVQLVGILLLLWARRDHASHCAEVRTATVGTGALGFLGNKGAAAIRLRFYHSTFAVVCAHLNANKLSAETRNAEYRQIRERLAFTVPREVAKAQAVSAQAVDEAPRGAPLVSLKLRHHDVTIWMGDLNYRLSHGAAFKEAQVRELIKEGKYEPLLSCCQLHEARRGGRAFEGYQEAPIAFAPTYKYDLNSEAYDSSDKKRTPAWTDRVLWTEQTREGELQRVSAVEYTRREVNVSDHRPVFCSMRVAIEAESLEKKARLHKALDQWEESRIPAVTLHPRELRFERPPLPAGPALPKAGARAAGDAPGDALAEPSAASRSLVVEVSNVGQTVAHFSFRKRPPLDSPFPDWLTVTPSEGEIKPGQCATLTVHVSACLPREGADRTRLPRSPVRTHAAAPAPAAASRAGAKVKTGAGGGGGGGSQTRFSALLADPAEEMPPRRVKSAASSSSPQGGGVRSASAEDVLVLTLANGPDYFLPHAARARPRMLFSTPSRLGADIVLAIANWFGQWSIRMAPRALADAVLLTGKGLTDAVISTGKWLTITYAASLFISVVAGIRLWLRDVEDRKCKRAFEERKLAFDENERKRIRALEERKLAFDENERKRIRALEERKLAFDEEERKRKLAFDEEERKRKMDLEERKFALDEEERKRKLAQPFTLKLWG</sequence>
<protein>
    <recommendedName>
        <fullName evidence="3">Inositol polyphosphate-related phosphatase domain-containing protein</fullName>
    </recommendedName>
</protein>
<comment type="caution">
    <text evidence="4">The sequence shown here is derived from an EMBL/GenBank/DDBJ whole genome shotgun (WGS) entry which is preliminary data.</text>
</comment>
<feature type="compositionally biased region" description="Low complexity" evidence="1">
    <location>
        <begin position="604"/>
        <end position="616"/>
    </location>
</feature>
<dbReference type="InterPro" id="IPR000300">
    <property type="entry name" value="IPPc"/>
</dbReference>
<keyword evidence="5" id="KW-1185">Reference proteome</keyword>
<dbReference type="Gene3D" id="2.60.40.10">
    <property type="entry name" value="Immunoglobulins"/>
    <property type="match status" value="1"/>
</dbReference>
<feature type="region of interest" description="Disordered" evidence="1">
    <location>
        <begin position="646"/>
        <end position="666"/>
    </location>
</feature>
<dbReference type="EMBL" id="JAGTXO010000004">
    <property type="protein sequence ID" value="KAG8468434.1"/>
    <property type="molecule type" value="Genomic_DNA"/>
</dbReference>
<dbReference type="PANTHER" id="PTHR11200:SF300">
    <property type="entry name" value="TYPE II INOSITOL 1,4,5-TRISPHOSPHATE 5-PHOSPHATASE"/>
    <property type="match status" value="1"/>
</dbReference>
<organism evidence="4 5">
    <name type="scientific">Diacronema lutheri</name>
    <name type="common">Unicellular marine alga</name>
    <name type="synonym">Monochrysis lutheri</name>
    <dbReference type="NCBI Taxonomy" id="2081491"/>
    <lineage>
        <taxon>Eukaryota</taxon>
        <taxon>Haptista</taxon>
        <taxon>Haptophyta</taxon>
        <taxon>Pavlovophyceae</taxon>
        <taxon>Pavlovales</taxon>
        <taxon>Pavlovaceae</taxon>
        <taxon>Diacronema</taxon>
    </lineage>
</organism>